<comment type="caution">
    <text evidence="1">The sequence shown here is derived from an EMBL/GenBank/DDBJ whole genome shotgun (WGS) entry which is preliminary data.</text>
</comment>
<evidence type="ECO:0008006" key="3">
    <source>
        <dbReference type="Google" id="ProtNLM"/>
    </source>
</evidence>
<dbReference type="Proteomes" id="UP001151760">
    <property type="component" value="Unassembled WGS sequence"/>
</dbReference>
<accession>A0ABQ5DUX9</accession>
<gene>
    <name evidence="1" type="ORF">Tco_0951717</name>
</gene>
<reference evidence="1" key="1">
    <citation type="journal article" date="2022" name="Int. J. Mol. Sci.">
        <title>Draft Genome of Tanacetum Coccineum: Genomic Comparison of Closely Related Tanacetum-Family Plants.</title>
        <authorList>
            <person name="Yamashiro T."/>
            <person name="Shiraishi A."/>
            <person name="Nakayama K."/>
            <person name="Satake H."/>
        </authorList>
    </citation>
    <scope>NUCLEOTIDE SEQUENCE</scope>
</reference>
<name>A0ABQ5DUX9_9ASTR</name>
<dbReference type="EMBL" id="BQNB010015692">
    <property type="protein sequence ID" value="GJT43002.1"/>
    <property type="molecule type" value="Genomic_DNA"/>
</dbReference>
<evidence type="ECO:0000313" key="2">
    <source>
        <dbReference type="Proteomes" id="UP001151760"/>
    </source>
</evidence>
<protein>
    <recommendedName>
        <fullName evidence="3">Transposase</fullName>
    </recommendedName>
</protein>
<sequence>MLKKFDREDLEKLWKLVKEIFHTTVSTNDKEKELRVKLNILFEPDENDMLWKLQRYMHDPLIWKLYDICGVHHVSSSRGHDITMLIEKEYPLTRGLMGIMLVNKLQVKEDSEMARNLIMKIFTQANRQRSSSRIRGPNAASDQEYSAEGSYETYIELDIDSDVQDDIDAYIMTVDALAAGEADVGVKVGIKREDKDKEEAESSGRGTTKIGVDRFSKPVVTDGVHELYSEDGSRELVQVGLDIVVQELYDHMVEIPVLRITYIESVQASQGYEIFVAYE</sequence>
<proteinExistence type="predicted"/>
<keyword evidence="2" id="KW-1185">Reference proteome</keyword>
<reference evidence="1" key="2">
    <citation type="submission" date="2022-01" db="EMBL/GenBank/DDBJ databases">
        <authorList>
            <person name="Yamashiro T."/>
            <person name="Shiraishi A."/>
            <person name="Satake H."/>
            <person name="Nakayama K."/>
        </authorList>
    </citation>
    <scope>NUCLEOTIDE SEQUENCE</scope>
</reference>
<evidence type="ECO:0000313" key="1">
    <source>
        <dbReference type="EMBL" id="GJT43002.1"/>
    </source>
</evidence>
<organism evidence="1 2">
    <name type="scientific">Tanacetum coccineum</name>
    <dbReference type="NCBI Taxonomy" id="301880"/>
    <lineage>
        <taxon>Eukaryota</taxon>
        <taxon>Viridiplantae</taxon>
        <taxon>Streptophyta</taxon>
        <taxon>Embryophyta</taxon>
        <taxon>Tracheophyta</taxon>
        <taxon>Spermatophyta</taxon>
        <taxon>Magnoliopsida</taxon>
        <taxon>eudicotyledons</taxon>
        <taxon>Gunneridae</taxon>
        <taxon>Pentapetalae</taxon>
        <taxon>asterids</taxon>
        <taxon>campanulids</taxon>
        <taxon>Asterales</taxon>
        <taxon>Asteraceae</taxon>
        <taxon>Asteroideae</taxon>
        <taxon>Anthemideae</taxon>
        <taxon>Anthemidinae</taxon>
        <taxon>Tanacetum</taxon>
    </lineage>
</organism>